<dbReference type="PANTHER" id="PTHR13452:SF13">
    <property type="entry name" value="OS02G0672400 PROTEIN"/>
    <property type="match status" value="1"/>
</dbReference>
<dbReference type="AlphaFoldDB" id="A0A445BE88"/>
<evidence type="ECO:0000313" key="2">
    <source>
        <dbReference type="EMBL" id="RYR37002.1"/>
    </source>
</evidence>
<feature type="region of interest" description="Disordered" evidence="1">
    <location>
        <begin position="1"/>
        <end position="36"/>
    </location>
</feature>
<protein>
    <recommendedName>
        <fullName evidence="4">THUMP domain-containing protein</fullName>
    </recommendedName>
</protein>
<evidence type="ECO:0008006" key="4">
    <source>
        <dbReference type="Google" id="ProtNLM"/>
    </source>
</evidence>
<name>A0A445BE88_ARAHY</name>
<gene>
    <name evidence="2" type="ORF">Ahy_A09g041935</name>
</gene>
<accession>A0A445BE88</accession>
<dbReference type="GO" id="GO:0003723">
    <property type="term" value="F:RNA binding"/>
    <property type="evidence" value="ECO:0007669"/>
    <property type="project" value="InterPro"/>
</dbReference>
<evidence type="ECO:0000256" key="1">
    <source>
        <dbReference type="SAM" id="MobiDB-lite"/>
    </source>
</evidence>
<organism evidence="2 3">
    <name type="scientific">Arachis hypogaea</name>
    <name type="common">Peanut</name>
    <dbReference type="NCBI Taxonomy" id="3818"/>
    <lineage>
        <taxon>Eukaryota</taxon>
        <taxon>Viridiplantae</taxon>
        <taxon>Streptophyta</taxon>
        <taxon>Embryophyta</taxon>
        <taxon>Tracheophyta</taxon>
        <taxon>Spermatophyta</taxon>
        <taxon>Magnoliopsida</taxon>
        <taxon>eudicotyledons</taxon>
        <taxon>Gunneridae</taxon>
        <taxon>Pentapetalae</taxon>
        <taxon>rosids</taxon>
        <taxon>fabids</taxon>
        <taxon>Fabales</taxon>
        <taxon>Fabaceae</taxon>
        <taxon>Papilionoideae</taxon>
        <taxon>50 kb inversion clade</taxon>
        <taxon>dalbergioids sensu lato</taxon>
        <taxon>Dalbergieae</taxon>
        <taxon>Pterocarpus clade</taxon>
        <taxon>Arachis</taxon>
    </lineage>
</organism>
<feature type="compositionally biased region" description="Basic and acidic residues" evidence="1">
    <location>
        <begin position="13"/>
        <end position="33"/>
    </location>
</feature>
<sequence length="361" mass="39184">MAEDGGAATIIGRNEHEEREDERETPKEKKEMSPWEQHSAVIKLPRFDYNAPSTLLHGSHSGFLITCTIKREKSATKEAISILHKFARPFSKGSYNILNDLKDDNASKKTRVCTEDDAGECLDNKVKETASATAHSGDGIGVYSWTFFLNLSGSGNRAETDAEGVPGLSLVKLTRSGLLLFTYPEDALPDTVDIVSNIIQAYESGSVKSPAQVNLLMLLVLVQNVVFMVLGTGAIAFSQATCGLNEKELEEVLSMLVKKFVDDKQNILDRPVKDSNAFSLLDRNKCFGIVASAVNRVVGDSVVDLRTPELCVLVEVLPISGVPNGSIVVAVSVLPRNLVSTKPRLCVRALNSNTKEGCMAE</sequence>
<proteinExistence type="predicted"/>
<dbReference type="InterPro" id="IPR040183">
    <property type="entry name" value="THUMPD1-like"/>
</dbReference>
<keyword evidence="3" id="KW-1185">Reference proteome</keyword>
<dbReference type="EMBL" id="SDMP01000009">
    <property type="protein sequence ID" value="RYR37002.1"/>
    <property type="molecule type" value="Genomic_DNA"/>
</dbReference>
<comment type="caution">
    <text evidence="2">The sequence shown here is derived from an EMBL/GenBank/DDBJ whole genome shotgun (WGS) entry which is preliminary data.</text>
</comment>
<dbReference type="STRING" id="3818.A0A445BE88"/>
<dbReference type="PANTHER" id="PTHR13452">
    <property type="entry name" value="THUMP DOMAIN CONTAINING PROTEIN 1-RELATED"/>
    <property type="match status" value="1"/>
</dbReference>
<evidence type="ECO:0000313" key="3">
    <source>
        <dbReference type="Proteomes" id="UP000289738"/>
    </source>
</evidence>
<dbReference type="Proteomes" id="UP000289738">
    <property type="component" value="Chromosome A09"/>
</dbReference>
<dbReference type="GO" id="GO:0006400">
    <property type="term" value="P:tRNA modification"/>
    <property type="evidence" value="ECO:0007669"/>
    <property type="project" value="InterPro"/>
</dbReference>
<reference evidence="2 3" key="1">
    <citation type="submission" date="2019-01" db="EMBL/GenBank/DDBJ databases">
        <title>Sequencing of cultivated peanut Arachis hypogaea provides insights into genome evolution and oil improvement.</title>
        <authorList>
            <person name="Chen X."/>
        </authorList>
    </citation>
    <scope>NUCLEOTIDE SEQUENCE [LARGE SCALE GENOMIC DNA]</scope>
    <source>
        <strain evidence="3">cv. Fuhuasheng</strain>
        <tissue evidence="2">Leaves</tissue>
    </source>
</reference>